<evidence type="ECO:0000259" key="2">
    <source>
        <dbReference type="Pfam" id="PF01593"/>
    </source>
</evidence>
<dbReference type="PANTHER" id="PTHR42923">
    <property type="entry name" value="PROTOPORPHYRINOGEN OXIDASE"/>
    <property type="match status" value="1"/>
</dbReference>
<dbReference type="PANTHER" id="PTHR42923:SF47">
    <property type="entry name" value="BLR3003 PROTEIN"/>
    <property type="match status" value="1"/>
</dbReference>
<accession>A0A370HTU1</accession>
<gene>
    <name evidence="3" type="ORF">DES45_101194</name>
</gene>
<dbReference type="Proteomes" id="UP000254925">
    <property type="component" value="Unassembled WGS sequence"/>
</dbReference>
<dbReference type="RefSeq" id="WP_114768102.1">
    <property type="nucleotide sequence ID" value="NZ_QQBB01000001.1"/>
</dbReference>
<keyword evidence="1" id="KW-0732">Signal</keyword>
<keyword evidence="4" id="KW-1185">Reference proteome</keyword>
<dbReference type="SUPFAM" id="SSF51905">
    <property type="entry name" value="FAD/NAD(P)-binding domain"/>
    <property type="match status" value="1"/>
</dbReference>
<dbReference type="Gene3D" id="1.10.3110.10">
    <property type="entry name" value="protoporphyrinogen ix oxidase, domain 3"/>
    <property type="match status" value="1"/>
</dbReference>
<reference evidence="3 4" key="1">
    <citation type="submission" date="2018-07" db="EMBL/GenBank/DDBJ databases">
        <title>Genomic Encyclopedia of Type Strains, Phase IV (KMG-IV): sequencing the most valuable type-strain genomes for metagenomic binning, comparative biology and taxonomic classification.</title>
        <authorList>
            <person name="Goeker M."/>
        </authorList>
    </citation>
    <scope>NUCLEOTIDE SEQUENCE [LARGE SCALE GENOMIC DNA]</scope>
    <source>
        <strain evidence="3 4">DSM 14364</strain>
    </source>
</reference>
<comment type="caution">
    <text evidence="3">The sequence shown here is derived from an EMBL/GenBank/DDBJ whole genome shotgun (WGS) entry which is preliminary data.</text>
</comment>
<dbReference type="AlphaFoldDB" id="A0A370HTU1"/>
<evidence type="ECO:0000313" key="4">
    <source>
        <dbReference type="Proteomes" id="UP000254925"/>
    </source>
</evidence>
<dbReference type="OrthoDB" id="7849608at2"/>
<sequence>MMARRTHIVGAGLAGLSAALAVTAASGEALLYEAAPHAGGRCRTLSPAKGFCHDNGTHVLFTANRRTMALLNAVGARHRWVEPEPAGLPVHNARTGQTRCVGLSPWSWLAPSRRPEGFSLLDLGSLFRLAFSKADRPVADLFDRRPIMESLIEPLTVAVLNTPVRLASSQRLGCAVRRLLRPGSGHLLVARQGLSADLVEPALRTLQARGASILNGQRLRAVLTNHGRAIGLALSDRTVALGPEDQVILALPPWEVARLLPELPVPERFEAILNVHYRIHGLAVPRFIGCVGTLAQWVLVRDDHVSVTVSAAGAVIDRDGDELADRIWREIAPILRALGLDADAARRPETRVVKEKRATIRQAALPLPQPPLLPLGNVALAGDWIGSLPATIESAVVSGEQAVAALDHARRARLPAAIPHSLKVEDAA</sequence>
<feature type="domain" description="Amine oxidase" evidence="2">
    <location>
        <begin position="13"/>
        <end position="277"/>
    </location>
</feature>
<feature type="chain" id="PRO_5016620824" evidence="1">
    <location>
        <begin position="25"/>
        <end position="428"/>
    </location>
</feature>
<dbReference type="GO" id="GO:0016491">
    <property type="term" value="F:oxidoreductase activity"/>
    <property type="evidence" value="ECO:0007669"/>
    <property type="project" value="InterPro"/>
</dbReference>
<dbReference type="Gene3D" id="3.50.50.60">
    <property type="entry name" value="FAD/NAD(P)-binding domain"/>
    <property type="match status" value="1"/>
</dbReference>
<dbReference type="Pfam" id="PF01593">
    <property type="entry name" value="Amino_oxidase"/>
    <property type="match status" value="1"/>
</dbReference>
<proteinExistence type="predicted"/>
<name>A0A370HTU1_9HYPH</name>
<dbReference type="InterPro" id="IPR036188">
    <property type="entry name" value="FAD/NAD-bd_sf"/>
</dbReference>
<organism evidence="3 4">
    <name type="scientific">Microvirga subterranea</name>
    <dbReference type="NCBI Taxonomy" id="186651"/>
    <lineage>
        <taxon>Bacteria</taxon>
        <taxon>Pseudomonadati</taxon>
        <taxon>Pseudomonadota</taxon>
        <taxon>Alphaproteobacteria</taxon>
        <taxon>Hyphomicrobiales</taxon>
        <taxon>Methylobacteriaceae</taxon>
        <taxon>Microvirga</taxon>
    </lineage>
</organism>
<dbReference type="InterPro" id="IPR050464">
    <property type="entry name" value="Zeta_carotene_desat/Oxidored"/>
</dbReference>
<dbReference type="InterPro" id="IPR002937">
    <property type="entry name" value="Amino_oxidase"/>
</dbReference>
<feature type="signal peptide" evidence="1">
    <location>
        <begin position="1"/>
        <end position="24"/>
    </location>
</feature>
<protein>
    <submittedName>
        <fullName evidence="3">Protoporphyrinogen oxidase</fullName>
    </submittedName>
</protein>
<evidence type="ECO:0000313" key="3">
    <source>
        <dbReference type="EMBL" id="RDI61936.1"/>
    </source>
</evidence>
<dbReference type="Gene3D" id="3.90.660.20">
    <property type="entry name" value="Protoporphyrinogen oxidase, mitochondrial, domain 2"/>
    <property type="match status" value="1"/>
</dbReference>
<dbReference type="EMBL" id="QQBB01000001">
    <property type="protein sequence ID" value="RDI61936.1"/>
    <property type="molecule type" value="Genomic_DNA"/>
</dbReference>
<evidence type="ECO:0000256" key="1">
    <source>
        <dbReference type="SAM" id="SignalP"/>
    </source>
</evidence>